<dbReference type="InterPro" id="IPR036953">
    <property type="entry name" value="GreA/GreB_C_sf"/>
</dbReference>
<dbReference type="NCBIfam" id="TIGR01462">
    <property type="entry name" value="greA"/>
    <property type="match status" value="1"/>
</dbReference>
<dbReference type="InterPro" id="IPR022691">
    <property type="entry name" value="Tscrpt_elong_fac_GreA/B_N"/>
</dbReference>
<dbReference type="AlphaFoldDB" id="A0A2K9NV05"/>
<evidence type="ECO:0000256" key="2">
    <source>
        <dbReference type="RuleBase" id="RU000556"/>
    </source>
</evidence>
<dbReference type="InterPro" id="IPR018151">
    <property type="entry name" value="TF_GreA/GreB_CS"/>
</dbReference>
<dbReference type="Gene3D" id="3.10.50.30">
    <property type="entry name" value="Transcription elongation factor, GreA/GreB, C-terminal domain"/>
    <property type="match status" value="1"/>
</dbReference>
<dbReference type="GO" id="GO:0003677">
    <property type="term" value="F:DNA binding"/>
    <property type="evidence" value="ECO:0007669"/>
    <property type="project" value="UniProtKB-UniRule"/>
</dbReference>
<dbReference type="RefSeq" id="WP_102244644.1">
    <property type="nucleotide sequence ID" value="NZ_CP025704.1"/>
</dbReference>
<dbReference type="Proteomes" id="UP000235584">
    <property type="component" value="Chromosome"/>
</dbReference>
<dbReference type="InterPro" id="IPR001437">
    <property type="entry name" value="Tscrpt_elong_fac_GreA/B_C"/>
</dbReference>
<dbReference type="InterPro" id="IPR006358">
    <property type="entry name" value="Tscrpt_elong_fac_GreB"/>
</dbReference>
<comment type="function">
    <text evidence="1">Necessary for efficient RNA polymerase transcription elongation past template-encoded arresting sites. The arresting sites in DNA have the property of trapping a certain fraction of elongating RNA polymerases that pass through, resulting in locked ternary complexes. Cleavage of the nascent transcript by cleavage factors such as GreA or GreB allows the resumption of elongation from the new 3'terminus. GreB releases sequences of up to 9 nucleotides in length.</text>
</comment>
<dbReference type="PANTHER" id="PTHR30437:SF6">
    <property type="entry name" value="TRANSCRIPTION ELONGATION FACTOR GREB"/>
    <property type="match status" value="1"/>
</dbReference>
<dbReference type="HAMAP" id="MF_00930">
    <property type="entry name" value="GreB"/>
    <property type="match status" value="1"/>
</dbReference>
<keyword evidence="3" id="KW-0648">Protein biosynthesis</keyword>
<keyword evidence="1 2" id="KW-0805">Transcription regulation</keyword>
<comment type="function">
    <text evidence="2">Necessary for efficient RNA polymerase transcription elongation past template-encoded arresting sites. The arresting sites in DNA have the property of trapping a certain fraction of elongating RNA polymerases that pass through, resulting in locked ternary complexes. Cleavage of the nascent transcript by cleavage factors such as GreA or GreB allows the resumption of elongation from the new 3'terminus. GreA releases sequences of 2 to 3 nucleotides.</text>
</comment>
<dbReference type="FunFam" id="3.10.50.30:FF:000001">
    <property type="entry name" value="Transcription elongation factor GreA"/>
    <property type="match status" value="1"/>
</dbReference>
<dbReference type="InterPro" id="IPR006359">
    <property type="entry name" value="Tscrpt_elong_fac_GreA"/>
</dbReference>
<name>A0A2K9NV05_BACTC</name>
<dbReference type="SUPFAM" id="SSF46557">
    <property type="entry name" value="GreA transcript cleavage protein, N-terminal domain"/>
    <property type="match status" value="1"/>
</dbReference>
<protein>
    <recommendedName>
        <fullName evidence="1">Transcription elongation factor GreB</fullName>
    </recommendedName>
    <alternativeName>
        <fullName evidence="1">Transcript cleavage factor GreB</fullName>
    </alternativeName>
</protein>
<sequence length="162" mass="18244">MNKEKNYITPKGFKRLQDELHQLARVERPEVTKTVAWAASNGDRSENADYIYGKKRMREIDKRVRFLSSRIELAVVVDPVSVKSEKVQFGATVTIADEEDGEEKTVSIVGVDEINTEKNQISWRSPLGSSLIGKEVGDTILLKVPAGTKSYEIIEIEYVSIE</sequence>
<comment type="similarity">
    <text evidence="1">Belongs to the GreA/GreB family. GreB subfamily.</text>
</comment>
<dbReference type="EMBL" id="CP025704">
    <property type="protein sequence ID" value="AUN99353.1"/>
    <property type="molecule type" value="Genomic_DNA"/>
</dbReference>
<proteinExistence type="inferred from homology"/>
<gene>
    <name evidence="1" type="primary">greB</name>
    <name evidence="3" type="ORF">C0V70_14810</name>
</gene>
<dbReference type="GO" id="GO:0070063">
    <property type="term" value="F:RNA polymerase binding"/>
    <property type="evidence" value="ECO:0007669"/>
    <property type="project" value="InterPro"/>
</dbReference>
<dbReference type="InterPro" id="IPR028624">
    <property type="entry name" value="Tscrpt_elong_fac_GreA/B"/>
</dbReference>
<dbReference type="GO" id="GO:0006354">
    <property type="term" value="P:DNA-templated transcription elongation"/>
    <property type="evidence" value="ECO:0007669"/>
    <property type="project" value="TreeGrafter"/>
</dbReference>
<dbReference type="PIRSF" id="PIRSF006092">
    <property type="entry name" value="GreA_GreB"/>
    <property type="match status" value="1"/>
</dbReference>
<dbReference type="PANTHER" id="PTHR30437">
    <property type="entry name" value="TRANSCRIPTION ELONGATION FACTOR GREA"/>
    <property type="match status" value="1"/>
</dbReference>
<dbReference type="SUPFAM" id="SSF54534">
    <property type="entry name" value="FKBP-like"/>
    <property type="match status" value="1"/>
</dbReference>
<dbReference type="OrthoDB" id="5293006at2"/>
<dbReference type="Gene3D" id="1.10.287.180">
    <property type="entry name" value="Transcription elongation factor, GreA/GreB, N-terminal domain"/>
    <property type="match status" value="1"/>
</dbReference>
<keyword evidence="1 2" id="KW-0804">Transcription</keyword>
<dbReference type="FunFam" id="1.10.287.180:FF:000001">
    <property type="entry name" value="Transcription elongation factor GreA"/>
    <property type="match status" value="1"/>
</dbReference>
<dbReference type="GO" id="GO:0032784">
    <property type="term" value="P:regulation of DNA-templated transcription elongation"/>
    <property type="evidence" value="ECO:0007669"/>
    <property type="project" value="UniProtKB-UniRule"/>
</dbReference>
<reference evidence="3 4" key="1">
    <citation type="submission" date="2018-01" db="EMBL/GenBank/DDBJ databases">
        <title>Complete genome sequence of Bacteriovorax stolpii DSM12778.</title>
        <authorList>
            <person name="Tang B."/>
            <person name="Chang J."/>
        </authorList>
    </citation>
    <scope>NUCLEOTIDE SEQUENCE [LARGE SCALE GENOMIC DNA]</scope>
    <source>
        <strain evidence="3 4">DSM 12778</strain>
    </source>
</reference>
<dbReference type="PROSITE" id="PS00829">
    <property type="entry name" value="GREAB_1"/>
    <property type="match status" value="1"/>
</dbReference>
<evidence type="ECO:0000256" key="1">
    <source>
        <dbReference type="HAMAP-Rule" id="MF_00930"/>
    </source>
</evidence>
<keyword evidence="3" id="KW-0251">Elongation factor</keyword>
<evidence type="ECO:0000313" key="4">
    <source>
        <dbReference type="Proteomes" id="UP000235584"/>
    </source>
</evidence>
<keyword evidence="4" id="KW-1185">Reference proteome</keyword>
<dbReference type="Pfam" id="PF03449">
    <property type="entry name" value="GreA_GreB_N"/>
    <property type="match status" value="1"/>
</dbReference>
<dbReference type="NCBIfam" id="TIGR01461">
    <property type="entry name" value="greB"/>
    <property type="match status" value="1"/>
</dbReference>
<dbReference type="GO" id="GO:0003746">
    <property type="term" value="F:translation elongation factor activity"/>
    <property type="evidence" value="ECO:0007669"/>
    <property type="project" value="UniProtKB-KW"/>
</dbReference>
<dbReference type="Pfam" id="PF01272">
    <property type="entry name" value="GreA_GreB"/>
    <property type="match status" value="1"/>
</dbReference>
<dbReference type="InterPro" id="IPR036805">
    <property type="entry name" value="Tscrpt_elong_fac_GreA/B_N_sf"/>
</dbReference>
<dbReference type="NCBIfam" id="NF001263">
    <property type="entry name" value="PRK00226.1-4"/>
    <property type="match status" value="1"/>
</dbReference>
<dbReference type="KEGG" id="bsto:C0V70_14810"/>
<accession>A0A2K9NV05</accession>
<evidence type="ECO:0000313" key="3">
    <source>
        <dbReference type="EMBL" id="AUN99353.1"/>
    </source>
</evidence>
<dbReference type="InterPro" id="IPR023459">
    <property type="entry name" value="Tscrpt_elong_fac_GreA/B_fam"/>
</dbReference>
<dbReference type="NCBIfam" id="NF002506">
    <property type="entry name" value="PRK01885.1"/>
    <property type="match status" value="1"/>
</dbReference>
<dbReference type="PROSITE" id="PS00830">
    <property type="entry name" value="GREAB_2"/>
    <property type="match status" value="1"/>
</dbReference>
<organism evidence="3 4">
    <name type="scientific">Bacteriovorax stolpii</name>
    <name type="common">Bdellovibrio stolpii</name>
    <dbReference type="NCBI Taxonomy" id="960"/>
    <lineage>
        <taxon>Bacteria</taxon>
        <taxon>Pseudomonadati</taxon>
        <taxon>Bdellovibrionota</taxon>
        <taxon>Bacteriovoracia</taxon>
        <taxon>Bacteriovoracales</taxon>
        <taxon>Bacteriovoracaceae</taxon>
        <taxon>Bacteriovorax</taxon>
    </lineage>
</organism>
<keyword evidence="1 2" id="KW-0238">DNA-binding</keyword>
<dbReference type="HAMAP" id="MF_00105">
    <property type="entry name" value="GreA_GreB"/>
    <property type="match status" value="1"/>
</dbReference>